<feature type="signal peptide" evidence="5">
    <location>
        <begin position="1"/>
        <end position="19"/>
    </location>
</feature>
<keyword evidence="5" id="KW-0732">Signal</keyword>
<evidence type="ECO:0000313" key="8">
    <source>
        <dbReference type="RefSeq" id="XP_026671822.1"/>
    </source>
</evidence>
<dbReference type="InterPro" id="IPR050314">
    <property type="entry name" value="Glycosyl_Hydrlase_18"/>
</dbReference>
<dbReference type="PROSITE" id="PS51910">
    <property type="entry name" value="GH18_2"/>
    <property type="match status" value="1"/>
</dbReference>
<evidence type="ECO:0000256" key="3">
    <source>
        <dbReference type="RuleBase" id="RU000489"/>
    </source>
</evidence>
<name>A0AAJ7S6I1_9HYME</name>
<feature type="domain" description="GH18" evidence="6">
    <location>
        <begin position="30"/>
        <end position="406"/>
    </location>
</feature>
<dbReference type="GO" id="GO:0008061">
    <property type="term" value="F:chitin binding"/>
    <property type="evidence" value="ECO:0007669"/>
    <property type="project" value="InterPro"/>
</dbReference>
<dbReference type="Gene3D" id="3.10.50.10">
    <property type="match status" value="1"/>
</dbReference>
<protein>
    <submittedName>
        <fullName evidence="8">Probable chitinase 2</fullName>
    </submittedName>
</protein>
<dbReference type="InterPro" id="IPR011583">
    <property type="entry name" value="Chitinase_II/V-like_cat"/>
</dbReference>
<dbReference type="Pfam" id="PF00704">
    <property type="entry name" value="Glyco_hydro_18"/>
    <property type="match status" value="1"/>
</dbReference>
<accession>A0AAJ7S6I1</accession>
<dbReference type="PANTHER" id="PTHR11177:SF403">
    <property type="entry name" value="CHITINASE 2-RELATED"/>
    <property type="match status" value="1"/>
</dbReference>
<dbReference type="GO" id="GO:0004568">
    <property type="term" value="F:chitinase activity"/>
    <property type="evidence" value="ECO:0007669"/>
    <property type="project" value="TreeGrafter"/>
</dbReference>
<dbReference type="InterPro" id="IPR017853">
    <property type="entry name" value="GH"/>
</dbReference>
<dbReference type="GO" id="GO:0005975">
    <property type="term" value="P:carbohydrate metabolic process"/>
    <property type="evidence" value="ECO:0007669"/>
    <property type="project" value="InterPro"/>
</dbReference>
<dbReference type="SUPFAM" id="SSF54556">
    <property type="entry name" value="Chitinase insertion domain"/>
    <property type="match status" value="1"/>
</dbReference>
<evidence type="ECO:0000256" key="1">
    <source>
        <dbReference type="ARBA" id="ARBA00022801"/>
    </source>
</evidence>
<keyword evidence="1 3" id="KW-0378">Hydrolase</keyword>
<dbReference type="Gene3D" id="3.20.20.80">
    <property type="entry name" value="Glycosidases"/>
    <property type="match status" value="1"/>
</dbReference>
<dbReference type="GeneID" id="108627607"/>
<comment type="similarity">
    <text evidence="4">Belongs to the glycosyl hydrolase 18 family.</text>
</comment>
<dbReference type="GO" id="GO:0005576">
    <property type="term" value="C:extracellular region"/>
    <property type="evidence" value="ECO:0007669"/>
    <property type="project" value="TreeGrafter"/>
</dbReference>
<dbReference type="InterPro" id="IPR001579">
    <property type="entry name" value="Glyco_hydro_18_chit_AS"/>
</dbReference>
<gene>
    <name evidence="8" type="primary">LOC108627607</name>
</gene>
<dbReference type="GO" id="GO:0006032">
    <property type="term" value="P:chitin catabolic process"/>
    <property type="evidence" value="ECO:0007669"/>
    <property type="project" value="TreeGrafter"/>
</dbReference>
<dbReference type="PANTHER" id="PTHR11177">
    <property type="entry name" value="CHITINASE"/>
    <property type="match status" value="1"/>
</dbReference>
<sequence>MKVCGSLILLAILLLSVGGTSTSARSKHKKVVTCYVATWAVYRPNNGKFTIDNIRPELCTHLVYAFAGLNETTWTIRSLDPGMDIENGIGNYRKMTQLRKRYPHLNVLLAIGGWNEGSKNYSVLVSSPERRSSFIHSVVNFLGEYGFNGFDLDWEYPGSRGGVPEDKQNFVSLVQELKEAFRRPNYLLTAAISSNRQTIDAAYDLPELCKYLDLVHVMAYDYHGTWDNKVLPNAPLKSDDGSSVMDTLSYLLSKGAPPNKTVLGLPMYGRTYVLSKKLNSSRETPIGQPAGTDGFKGPYTAQNGFMGYNEICEELVNNPSKWRTGWDEISETAYAVNDDKVIVYDDPKSLRAKVERAISLNLSGVMIWSIDTDDFSGKCASLSDSLDSAHGTFPLMRSINEVLGNSMSNHDKGESSTRKPNSSASSVASFFCYFLLSTVLFSVHYARTGI</sequence>
<reference evidence="8" key="1">
    <citation type="submission" date="2025-08" db="UniProtKB">
        <authorList>
            <consortium name="RefSeq"/>
        </authorList>
    </citation>
    <scope>IDENTIFICATION</scope>
    <source>
        <tissue evidence="8">Whole body</tissue>
    </source>
</reference>
<dbReference type="RefSeq" id="XP_026671822.1">
    <property type="nucleotide sequence ID" value="XM_026816021.1"/>
</dbReference>
<evidence type="ECO:0000259" key="6">
    <source>
        <dbReference type="PROSITE" id="PS51910"/>
    </source>
</evidence>
<dbReference type="InterPro" id="IPR029070">
    <property type="entry name" value="Chitinase_insertion_sf"/>
</dbReference>
<dbReference type="PROSITE" id="PS01095">
    <property type="entry name" value="GH18_1"/>
    <property type="match status" value="1"/>
</dbReference>
<proteinExistence type="inferred from homology"/>
<dbReference type="SUPFAM" id="SSF51445">
    <property type="entry name" value="(Trans)glycosidases"/>
    <property type="match status" value="1"/>
</dbReference>
<dbReference type="KEGG" id="ccal:108627607"/>
<evidence type="ECO:0000256" key="5">
    <source>
        <dbReference type="SAM" id="SignalP"/>
    </source>
</evidence>
<dbReference type="InterPro" id="IPR001223">
    <property type="entry name" value="Glyco_hydro18_cat"/>
</dbReference>
<keyword evidence="2 3" id="KW-0326">Glycosidase</keyword>
<dbReference type="CDD" id="cd02872">
    <property type="entry name" value="GH18_chitolectin_chitotriosidase"/>
    <property type="match status" value="1"/>
</dbReference>
<keyword evidence="7" id="KW-1185">Reference proteome</keyword>
<feature type="chain" id="PRO_5042527066" evidence="5">
    <location>
        <begin position="20"/>
        <end position="450"/>
    </location>
</feature>
<dbReference type="SMART" id="SM00636">
    <property type="entry name" value="Glyco_18"/>
    <property type="match status" value="1"/>
</dbReference>
<evidence type="ECO:0000256" key="2">
    <source>
        <dbReference type="ARBA" id="ARBA00023295"/>
    </source>
</evidence>
<dbReference type="AlphaFoldDB" id="A0AAJ7S6I1"/>
<evidence type="ECO:0000256" key="4">
    <source>
        <dbReference type="RuleBase" id="RU004453"/>
    </source>
</evidence>
<dbReference type="Proteomes" id="UP000694925">
    <property type="component" value="Unplaced"/>
</dbReference>
<evidence type="ECO:0000313" key="7">
    <source>
        <dbReference type="Proteomes" id="UP000694925"/>
    </source>
</evidence>
<organism evidence="7 8">
    <name type="scientific">Ceratina calcarata</name>
    <dbReference type="NCBI Taxonomy" id="156304"/>
    <lineage>
        <taxon>Eukaryota</taxon>
        <taxon>Metazoa</taxon>
        <taxon>Ecdysozoa</taxon>
        <taxon>Arthropoda</taxon>
        <taxon>Hexapoda</taxon>
        <taxon>Insecta</taxon>
        <taxon>Pterygota</taxon>
        <taxon>Neoptera</taxon>
        <taxon>Endopterygota</taxon>
        <taxon>Hymenoptera</taxon>
        <taxon>Apocrita</taxon>
        <taxon>Aculeata</taxon>
        <taxon>Apoidea</taxon>
        <taxon>Anthophila</taxon>
        <taxon>Apidae</taxon>
        <taxon>Ceratina</taxon>
        <taxon>Zadontomerus</taxon>
    </lineage>
</organism>